<dbReference type="InterPro" id="IPR050490">
    <property type="entry name" value="Bact_solute-bd_prot1"/>
</dbReference>
<feature type="signal peptide" evidence="2">
    <location>
        <begin position="1"/>
        <end position="22"/>
    </location>
</feature>
<dbReference type="AlphaFoldDB" id="A0A927C885"/>
<dbReference type="EMBL" id="JACXJA010000006">
    <property type="protein sequence ID" value="MBD2861546.1"/>
    <property type="molecule type" value="Genomic_DNA"/>
</dbReference>
<dbReference type="PANTHER" id="PTHR43649:SF12">
    <property type="entry name" value="DIACETYLCHITOBIOSE BINDING PROTEIN DASA"/>
    <property type="match status" value="1"/>
</dbReference>
<dbReference type="InterPro" id="IPR006059">
    <property type="entry name" value="SBP"/>
</dbReference>
<protein>
    <submittedName>
        <fullName evidence="3">Carbohydrate ABC transporter substrate-binding protein</fullName>
    </submittedName>
</protein>
<evidence type="ECO:0000313" key="3">
    <source>
        <dbReference type="EMBL" id="MBD2861546.1"/>
    </source>
</evidence>
<dbReference type="PANTHER" id="PTHR43649">
    <property type="entry name" value="ARABINOSE-BINDING PROTEIN-RELATED"/>
    <property type="match status" value="1"/>
</dbReference>
<organism evidence="3 4">
    <name type="scientific">Paenibacillus oceani</name>
    <dbReference type="NCBI Taxonomy" id="2772510"/>
    <lineage>
        <taxon>Bacteria</taxon>
        <taxon>Bacillati</taxon>
        <taxon>Bacillota</taxon>
        <taxon>Bacilli</taxon>
        <taxon>Bacillales</taxon>
        <taxon>Paenibacillaceae</taxon>
        <taxon>Paenibacillus</taxon>
    </lineage>
</organism>
<evidence type="ECO:0000256" key="1">
    <source>
        <dbReference type="SAM" id="MobiDB-lite"/>
    </source>
</evidence>
<evidence type="ECO:0000256" key="2">
    <source>
        <dbReference type="SAM" id="SignalP"/>
    </source>
</evidence>
<reference evidence="3" key="1">
    <citation type="submission" date="2020-09" db="EMBL/GenBank/DDBJ databases">
        <title>A novel bacterium of genus Paenibacillus, isolated from South China Sea.</title>
        <authorList>
            <person name="Huang H."/>
            <person name="Mo K."/>
            <person name="Hu Y."/>
        </authorList>
    </citation>
    <scope>NUCLEOTIDE SEQUENCE</scope>
    <source>
        <strain evidence="3">IB182363</strain>
    </source>
</reference>
<feature type="region of interest" description="Disordered" evidence="1">
    <location>
        <begin position="27"/>
        <end position="53"/>
    </location>
</feature>
<sequence>MVGKKRAVALSAIAAMTASLLAGCGGKEASEGGSGQGADAASGTQPAAVQPAKQEPVTITFGYRPGYFTEKEMERYVIEPVKKKYPHITVKPLLIDNKTVTLPNLIAAKEVPDIITTNSLTLQDFKQWDLQFDMTELVQSQKTVLSGFKADALESIKITNQTPYLVGLPYTLQFNALYYNKDIFNKFGVEYPKDGMTWGEVTELAKKLTRVADNVQYRGLEPDSVFRPGSQLELPLIDPATYKSIANTDAWKRVFQMVRDIYEIPGNSDIKSLGNGIKDFNQTQTIAMIAGLNWLSFMNDDKIKSSFTNWDMASYPVFPEKPGIGTQIDIHLMLLAKTSKNKEAALQVMSTVVSDEVQLELVRDGKISVLKDKKFEDEFGKNLDILKGKNVQAVFKTKPAKPFPPTEFAGRALNDITNLMGKIVKDQIDLNTALRQFDEEQTKKYAEGRK</sequence>
<dbReference type="SUPFAM" id="SSF53850">
    <property type="entry name" value="Periplasmic binding protein-like II"/>
    <property type="match status" value="1"/>
</dbReference>
<dbReference type="Proteomes" id="UP000639396">
    <property type="component" value="Unassembled WGS sequence"/>
</dbReference>
<gene>
    <name evidence="3" type="ORF">IDH45_06020</name>
</gene>
<dbReference type="PROSITE" id="PS51257">
    <property type="entry name" value="PROKAR_LIPOPROTEIN"/>
    <property type="match status" value="1"/>
</dbReference>
<keyword evidence="4" id="KW-1185">Reference proteome</keyword>
<accession>A0A927C885</accession>
<dbReference type="Pfam" id="PF01547">
    <property type="entry name" value="SBP_bac_1"/>
    <property type="match status" value="1"/>
</dbReference>
<feature type="chain" id="PRO_5038723175" evidence="2">
    <location>
        <begin position="23"/>
        <end position="450"/>
    </location>
</feature>
<evidence type="ECO:0000313" key="4">
    <source>
        <dbReference type="Proteomes" id="UP000639396"/>
    </source>
</evidence>
<dbReference type="RefSeq" id="WP_190925663.1">
    <property type="nucleotide sequence ID" value="NZ_JACXJA010000006.1"/>
</dbReference>
<name>A0A927C885_9BACL</name>
<proteinExistence type="predicted"/>
<comment type="caution">
    <text evidence="3">The sequence shown here is derived from an EMBL/GenBank/DDBJ whole genome shotgun (WGS) entry which is preliminary data.</text>
</comment>
<dbReference type="Gene3D" id="3.40.190.10">
    <property type="entry name" value="Periplasmic binding protein-like II"/>
    <property type="match status" value="1"/>
</dbReference>
<keyword evidence="2" id="KW-0732">Signal</keyword>